<keyword evidence="3" id="KW-0862">Zinc</keyword>
<reference evidence="6 7" key="1">
    <citation type="journal article" date="2010" name="Nature">
        <title>Genome sequencing and analysis of the model grass Brachypodium distachyon.</title>
        <authorList>
            <consortium name="International Brachypodium Initiative"/>
        </authorList>
    </citation>
    <scope>NUCLEOTIDE SEQUENCE [LARGE SCALE GENOMIC DNA]</scope>
    <source>
        <strain evidence="6">Bd21</strain>
        <strain evidence="7">cv. Bd21</strain>
    </source>
</reference>
<dbReference type="InterPro" id="IPR013083">
    <property type="entry name" value="Znf_RING/FYVE/PHD"/>
</dbReference>
<evidence type="ECO:0000313" key="6">
    <source>
        <dbReference type="EMBL" id="KQK14350.2"/>
    </source>
</evidence>
<sequence>MDSSYSSKRRVESQQEEEHSTKRLNVTMGMETLDCSICFNPLEHPIFQGSVGHFICSFRGKQLDKKCPSCCIKTSLERRFGMEHVVQSATVPRSNAKYGCAVKVIYYHKEEHEKACPIPHASA</sequence>
<dbReference type="GO" id="GO:0008270">
    <property type="term" value="F:zinc ion binding"/>
    <property type="evidence" value="ECO:0007669"/>
    <property type="project" value="UniProtKB-KW"/>
</dbReference>
<dbReference type="PANTHER" id="PTHR10315:SF103">
    <property type="entry name" value="RING-TYPE DOMAIN-CONTAINING PROTEIN"/>
    <property type="match status" value="1"/>
</dbReference>
<proteinExistence type="predicted"/>
<keyword evidence="1" id="KW-0479">Metal-binding</keyword>
<evidence type="ECO:0000313" key="8">
    <source>
        <dbReference type="Proteomes" id="UP000008810"/>
    </source>
</evidence>
<name>A0A0Q3NBV5_BRADI</name>
<feature type="compositionally biased region" description="Basic and acidic residues" evidence="4">
    <location>
        <begin position="9"/>
        <end position="21"/>
    </location>
</feature>
<organism evidence="6">
    <name type="scientific">Brachypodium distachyon</name>
    <name type="common">Purple false brome</name>
    <name type="synonym">Trachynia distachya</name>
    <dbReference type="NCBI Taxonomy" id="15368"/>
    <lineage>
        <taxon>Eukaryota</taxon>
        <taxon>Viridiplantae</taxon>
        <taxon>Streptophyta</taxon>
        <taxon>Embryophyta</taxon>
        <taxon>Tracheophyta</taxon>
        <taxon>Spermatophyta</taxon>
        <taxon>Magnoliopsida</taxon>
        <taxon>Liliopsida</taxon>
        <taxon>Poales</taxon>
        <taxon>Poaceae</taxon>
        <taxon>BOP clade</taxon>
        <taxon>Pooideae</taxon>
        <taxon>Stipodae</taxon>
        <taxon>Brachypodieae</taxon>
        <taxon>Brachypodium</taxon>
    </lineage>
</organism>
<dbReference type="SUPFAM" id="SSF57850">
    <property type="entry name" value="RING/U-box"/>
    <property type="match status" value="1"/>
</dbReference>
<feature type="domain" description="E3 ubiquitin-protein ligase Sina-like RING finger" evidence="5">
    <location>
        <begin position="35"/>
        <end position="70"/>
    </location>
</feature>
<evidence type="ECO:0000256" key="2">
    <source>
        <dbReference type="ARBA" id="ARBA00022771"/>
    </source>
</evidence>
<dbReference type="Proteomes" id="UP000008810">
    <property type="component" value="Chromosome 1"/>
</dbReference>
<dbReference type="STRING" id="15368.A0A0Q3NBV5"/>
<dbReference type="EnsemblPlants" id="KQK14350">
    <property type="protein sequence ID" value="KQK14350"/>
    <property type="gene ID" value="BRADI_1g15623v3"/>
</dbReference>
<dbReference type="GO" id="GO:0061630">
    <property type="term" value="F:ubiquitin protein ligase activity"/>
    <property type="evidence" value="ECO:0000318"/>
    <property type="project" value="GO_Central"/>
</dbReference>
<dbReference type="Gramene" id="KQK14350">
    <property type="protein sequence ID" value="KQK14350"/>
    <property type="gene ID" value="BRADI_1g15623v3"/>
</dbReference>
<protein>
    <recommendedName>
        <fullName evidence="5">E3 ubiquitin-protein ligase Sina-like RING finger domain-containing protein</fullName>
    </recommendedName>
</protein>
<keyword evidence="2" id="KW-0863">Zinc-finger</keyword>
<evidence type="ECO:0000313" key="7">
    <source>
        <dbReference type="EnsemblPlants" id="KQK14350"/>
    </source>
</evidence>
<dbReference type="InterPro" id="IPR049548">
    <property type="entry name" value="Sina-like_RING"/>
</dbReference>
<gene>
    <name evidence="7" type="primary">LOC104583121</name>
    <name evidence="6" type="ORF">BRADI_1g15623v3</name>
</gene>
<reference evidence="7" key="3">
    <citation type="submission" date="2018-08" db="UniProtKB">
        <authorList>
            <consortium name="EnsemblPlants"/>
        </authorList>
    </citation>
    <scope>IDENTIFICATION</scope>
    <source>
        <strain evidence="7">cv. Bd21</strain>
    </source>
</reference>
<dbReference type="OrthoDB" id="8062037at2759"/>
<dbReference type="KEGG" id="bdi:104583121"/>
<feature type="region of interest" description="Disordered" evidence="4">
    <location>
        <begin position="1"/>
        <end position="23"/>
    </location>
</feature>
<accession>A0A0Q3NBV5</accession>
<evidence type="ECO:0000256" key="1">
    <source>
        <dbReference type="ARBA" id="ARBA00022723"/>
    </source>
</evidence>
<dbReference type="GeneID" id="104583121"/>
<dbReference type="RefSeq" id="XP_010233162.1">
    <property type="nucleotide sequence ID" value="XM_010234860.3"/>
</dbReference>
<evidence type="ECO:0000259" key="5">
    <source>
        <dbReference type="Pfam" id="PF21362"/>
    </source>
</evidence>
<dbReference type="InterPro" id="IPR052088">
    <property type="entry name" value="E3_ubiquitin-ligase_SINA"/>
</dbReference>
<evidence type="ECO:0000256" key="3">
    <source>
        <dbReference type="ARBA" id="ARBA00022833"/>
    </source>
</evidence>
<dbReference type="PANTHER" id="PTHR10315">
    <property type="entry name" value="E3 UBIQUITIN PROTEIN LIGASE SIAH"/>
    <property type="match status" value="1"/>
</dbReference>
<dbReference type="GO" id="GO:0005737">
    <property type="term" value="C:cytoplasm"/>
    <property type="evidence" value="ECO:0000318"/>
    <property type="project" value="GO_Central"/>
</dbReference>
<evidence type="ECO:0000256" key="4">
    <source>
        <dbReference type="SAM" id="MobiDB-lite"/>
    </source>
</evidence>
<reference evidence="6" key="2">
    <citation type="submission" date="2017-06" db="EMBL/GenBank/DDBJ databases">
        <title>WGS assembly of Brachypodium distachyon.</title>
        <authorList>
            <consortium name="The International Brachypodium Initiative"/>
            <person name="Lucas S."/>
            <person name="Harmon-Smith M."/>
            <person name="Lail K."/>
            <person name="Tice H."/>
            <person name="Grimwood J."/>
            <person name="Bruce D."/>
            <person name="Barry K."/>
            <person name="Shu S."/>
            <person name="Lindquist E."/>
            <person name="Wang M."/>
            <person name="Pitluck S."/>
            <person name="Vogel J.P."/>
            <person name="Garvin D.F."/>
            <person name="Mockler T.C."/>
            <person name="Schmutz J."/>
            <person name="Rokhsar D."/>
            <person name="Bevan M.W."/>
        </authorList>
    </citation>
    <scope>NUCLEOTIDE SEQUENCE</scope>
    <source>
        <strain evidence="6">Bd21</strain>
    </source>
</reference>
<dbReference type="AlphaFoldDB" id="A0A0Q3NBV5"/>
<dbReference type="Gene3D" id="3.30.40.10">
    <property type="entry name" value="Zinc/RING finger domain, C3HC4 (zinc finger)"/>
    <property type="match status" value="1"/>
</dbReference>
<keyword evidence="8" id="KW-1185">Reference proteome</keyword>
<dbReference type="EMBL" id="CM000880">
    <property type="protein sequence ID" value="KQK14350.2"/>
    <property type="molecule type" value="Genomic_DNA"/>
</dbReference>
<dbReference type="Pfam" id="PF21362">
    <property type="entry name" value="Sina_RING"/>
    <property type="match status" value="1"/>
</dbReference>